<sequence length="212" mass="22963">MASTCSNSLKSVNFGKPRTAVQLTAAACGAGALVVLLRTVSRRRAARDKIQRARTRRTESLQRAEQEVQRYRQHPSSSSTLISSSLLKLTDHLHKGSLTPEEVFYFYMEKTLAAHKKLNCCTEILPESFDQLKTLASNKDGLLYGVPVSSSGGEGALIGAGGSLLGIGSDIGGSIRIPASFCGICGFKPTSGRLRCVCSFMERDHVVFYFIL</sequence>
<dbReference type="PANTHER" id="PTHR45847:SF6">
    <property type="entry name" value="FATTY ACID AMIDE HYDROLASE"/>
    <property type="match status" value="1"/>
</dbReference>
<dbReference type="Pfam" id="PF01425">
    <property type="entry name" value="Amidase"/>
    <property type="match status" value="1"/>
</dbReference>
<evidence type="ECO:0000313" key="3">
    <source>
        <dbReference type="Ensembl" id="ENSORLP00020015896.1"/>
    </source>
</evidence>
<dbReference type="Gene3D" id="3.90.1300.10">
    <property type="entry name" value="Amidase signature (AS) domain"/>
    <property type="match status" value="2"/>
</dbReference>
<evidence type="ECO:0000259" key="2">
    <source>
        <dbReference type="Pfam" id="PF01425"/>
    </source>
</evidence>
<dbReference type="SUPFAM" id="SSF75304">
    <property type="entry name" value="Amidase signature (AS) enzymes"/>
    <property type="match status" value="1"/>
</dbReference>
<keyword evidence="1" id="KW-0472">Membrane</keyword>
<keyword evidence="1" id="KW-1133">Transmembrane helix</keyword>
<dbReference type="AlphaFoldDB" id="A0A3P9L5E7"/>
<feature type="domain" description="Amidase" evidence="2">
    <location>
        <begin position="150"/>
        <end position="194"/>
    </location>
</feature>
<dbReference type="Ensembl" id="ENSORLT00020024041.1">
    <property type="protein sequence ID" value="ENSORLP00020015896.1"/>
    <property type="gene ID" value="ENSORLG00020016953.1"/>
</dbReference>
<name>A0A3P9L5E7_ORYLA</name>
<reference key="1">
    <citation type="journal article" date="2007" name="Nature">
        <title>The medaka draft genome and insights into vertebrate genome evolution.</title>
        <authorList>
            <person name="Kasahara M."/>
            <person name="Naruse K."/>
            <person name="Sasaki S."/>
            <person name="Nakatani Y."/>
            <person name="Qu W."/>
            <person name="Ahsan B."/>
            <person name="Yamada T."/>
            <person name="Nagayasu Y."/>
            <person name="Doi K."/>
            <person name="Kasai Y."/>
            <person name="Jindo T."/>
            <person name="Kobayashi D."/>
            <person name="Shimada A."/>
            <person name="Toyoda A."/>
            <person name="Kuroki Y."/>
            <person name="Fujiyama A."/>
            <person name="Sasaki T."/>
            <person name="Shimizu A."/>
            <person name="Asakawa S."/>
            <person name="Shimizu N."/>
            <person name="Hashimoto S."/>
            <person name="Yang J."/>
            <person name="Lee Y."/>
            <person name="Matsushima K."/>
            <person name="Sugano S."/>
            <person name="Sakaizumi M."/>
            <person name="Narita T."/>
            <person name="Ohishi K."/>
            <person name="Haga S."/>
            <person name="Ohta F."/>
            <person name="Nomoto H."/>
            <person name="Nogata K."/>
            <person name="Morishita T."/>
            <person name="Endo T."/>
            <person name="Shin-I T."/>
            <person name="Takeda H."/>
            <person name="Morishita S."/>
            <person name="Kohara Y."/>
        </authorList>
    </citation>
    <scope>NUCLEOTIDE SEQUENCE [LARGE SCALE GENOMIC DNA]</scope>
    <source>
        <strain>Hd-rR</strain>
    </source>
</reference>
<reference evidence="3" key="3">
    <citation type="submission" date="2025-08" db="UniProtKB">
        <authorList>
            <consortium name="Ensembl"/>
        </authorList>
    </citation>
    <scope>IDENTIFICATION</scope>
    <source>
        <strain evidence="3">HNI</strain>
    </source>
</reference>
<evidence type="ECO:0000313" key="4">
    <source>
        <dbReference type="Proteomes" id="UP000265180"/>
    </source>
</evidence>
<reference evidence="3 4" key="2">
    <citation type="submission" date="2017-04" db="EMBL/GenBank/DDBJ databases">
        <title>CpG methylation of centromeres and impact of large insertions on vertebrate speciation.</title>
        <authorList>
            <person name="Ichikawa K."/>
            <person name="Yoshimura J."/>
            <person name="Morishita S."/>
        </authorList>
    </citation>
    <scope>NUCLEOTIDE SEQUENCE</scope>
    <source>
        <strain evidence="3 4">HNI</strain>
    </source>
</reference>
<accession>A0A3P9L5E7</accession>
<organism evidence="3 4">
    <name type="scientific">Oryzias latipes</name>
    <name type="common">Japanese rice fish</name>
    <name type="synonym">Japanese killifish</name>
    <dbReference type="NCBI Taxonomy" id="8090"/>
    <lineage>
        <taxon>Eukaryota</taxon>
        <taxon>Metazoa</taxon>
        <taxon>Chordata</taxon>
        <taxon>Craniata</taxon>
        <taxon>Vertebrata</taxon>
        <taxon>Euteleostomi</taxon>
        <taxon>Actinopterygii</taxon>
        <taxon>Neopterygii</taxon>
        <taxon>Teleostei</taxon>
        <taxon>Neoteleostei</taxon>
        <taxon>Acanthomorphata</taxon>
        <taxon>Ovalentaria</taxon>
        <taxon>Atherinomorphae</taxon>
        <taxon>Beloniformes</taxon>
        <taxon>Adrianichthyidae</taxon>
        <taxon>Oryziinae</taxon>
        <taxon>Oryzias</taxon>
    </lineage>
</organism>
<protein>
    <submittedName>
        <fullName evidence="3">Fatty acid amide hydrolase</fullName>
    </submittedName>
</protein>
<evidence type="ECO:0000256" key="1">
    <source>
        <dbReference type="SAM" id="Phobius"/>
    </source>
</evidence>
<reference evidence="3" key="4">
    <citation type="submission" date="2025-09" db="UniProtKB">
        <authorList>
            <consortium name="Ensembl"/>
        </authorList>
    </citation>
    <scope>IDENTIFICATION</scope>
    <source>
        <strain evidence="3">HNI</strain>
    </source>
</reference>
<dbReference type="InterPro" id="IPR036928">
    <property type="entry name" value="AS_sf"/>
</dbReference>
<dbReference type="InterPro" id="IPR052096">
    <property type="entry name" value="Endocannabinoid_amidase"/>
</dbReference>
<dbReference type="PANTHER" id="PTHR45847">
    <property type="entry name" value="FATTY ACID AMIDE HYDROLASE"/>
    <property type="match status" value="1"/>
</dbReference>
<dbReference type="Proteomes" id="UP000265180">
    <property type="component" value="Chromosome 4"/>
</dbReference>
<keyword evidence="1" id="KW-0812">Transmembrane</keyword>
<proteinExistence type="predicted"/>
<feature type="transmembrane region" description="Helical" evidence="1">
    <location>
        <begin position="20"/>
        <end position="40"/>
    </location>
</feature>
<dbReference type="InterPro" id="IPR023631">
    <property type="entry name" value="Amidase_dom"/>
</dbReference>